<dbReference type="GO" id="GO:0005770">
    <property type="term" value="C:late endosome"/>
    <property type="evidence" value="ECO:0007669"/>
    <property type="project" value="EnsemblFungi"/>
</dbReference>
<comment type="similarity">
    <text evidence="2">Belongs to the OB-RGRP/VPS55 family.</text>
</comment>
<comment type="caution">
    <text evidence="7">The sequence shown here is derived from an EMBL/GenBank/DDBJ whole genome shotgun (WGS) entry which is preliminary data.</text>
</comment>
<keyword evidence="4 6" id="KW-1133">Transmembrane helix</keyword>
<name>A0A068RST3_9FUNG</name>
<keyword evidence="5 6" id="KW-0472">Membrane</keyword>
<sequence>MTCQPTECNPRKRTVTNDFTHSTQADLLLEFLQLWYIMAGLRTYVIIGLAFVLAIGFLLVILSCALYYNWWPLLVVATYVLAPLPNAICSRCAGEEDIMSDYNSGIIDAGHFITGMFIVTGFCLPLVLAHAEVITIPAMIMSIAGGILVYGTIITYTHFFADQGDEF</sequence>
<dbReference type="GO" id="GO:0034424">
    <property type="term" value="C:Vps55/Vps68 complex"/>
    <property type="evidence" value="ECO:0007669"/>
    <property type="project" value="EnsemblFungi"/>
</dbReference>
<dbReference type="Pfam" id="PF04133">
    <property type="entry name" value="Vps55"/>
    <property type="match status" value="1"/>
</dbReference>
<dbReference type="Proteomes" id="UP000027586">
    <property type="component" value="Unassembled WGS sequence"/>
</dbReference>
<dbReference type="OrthoDB" id="14246at2759"/>
<evidence type="ECO:0000256" key="3">
    <source>
        <dbReference type="ARBA" id="ARBA00022692"/>
    </source>
</evidence>
<evidence type="ECO:0000256" key="2">
    <source>
        <dbReference type="ARBA" id="ARBA00005645"/>
    </source>
</evidence>
<evidence type="ECO:0000313" key="7">
    <source>
        <dbReference type="EMBL" id="CDH53253.1"/>
    </source>
</evidence>
<gene>
    <name evidence="7" type="ORF">LCOR_04629.1</name>
</gene>
<evidence type="ECO:0000256" key="5">
    <source>
        <dbReference type="ARBA" id="ARBA00023136"/>
    </source>
</evidence>
<keyword evidence="3 6" id="KW-0812">Transmembrane</keyword>
<dbReference type="AlphaFoldDB" id="A0A068RST3"/>
<dbReference type="STRING" id="1263082.A0A068RST3"/>
<proteinExistence type="inferred from homology"/>
<evidence type="ECO:0000313" key="8">
    <source>
        <dbReference type="Proteomes" id="UP000027586"/>
    </source>
</evidence>
<feature type="transmembrane region" description="Helical" evidence="6">
    <location>
        <begin position="109"/>
        <end position="128"/>
    </location>
</feature>
<dbReference type="PANTHER" id="PTHR12050:SF0">
    <property type="entry name" value="RH04491P"/>
    <property type="match status" value="1"/>
</dbReference>
<comment type="subcellular location">
    <subcellularLocation>
        <location evidence="1">Membrane</location>
        <topology evidence="1">Multi-pass membrane protein</topology>
    </subcellularLocation>
</comment>
<dbReference type="EMBL" id="CBTN010000016">
    <property type="protein sequence ID" value="CDH53253.1"/>
    <property type="molecule type" value="Genomic_DNA"/>
</dbReference>
<evidence type="ECO:0000256" key="6">
    <source>
        <dbReference type="SAM" id="Phobius"/>
    </source>
</evidence>
<feature type="transmembrane region" description="Helical" evidence="6">
    <location>
        <begin position="140"/>
        <end position="161"/>
    </location>
</feature>
<dbReference type="InterPro" id="IPR007262">
    <property type="entry name" value="Vps55/LEPROT"/>
</dbReference>
<protein>
    <submittedName>
        <fullName evidence="7">Vacuolar protein sorting 55 superfamily</fullName>
    </submittedName>
</protein>
<organism evidence="7 8">
    <name type="scientific">Lichtheimia corymbifera JMRC:FSU:9682</name>
    <dbReference type="NCBI Taxonomy" id="1263082"/>
    <lineage>
        <taxon>Eukaryota</taxon>
        <taxon>Fungi</taxon>
        <taxon>Fungi incertae sedis</taxon>
        <taxon>Mucoromycota</taxon>
        <taxon>Mucoromycotina</taxon>
        <taxon>Mucoromycetes</taxon>
        <taxon>Mucorales</taxon>
        <taxon>Lichtheimiaceae</taxon>
        <taxon>Lichtheimia</taxon>
    </lineage>
</organism>
<keyword evidence="8" id="KW-1185">Reference proteome</keyword>
<evidence type="ECO:0000256" key="4">
    <source>
        <dbReference type="ARBA" id="ARBA00022989"/>
    </source>
</evidence>
<accession>A0A068RST3</accession>
<reference evidence="7" key="1">
    <citation type="submission" date="2013-08" db="EMBL/GenBank/DDBJ databases">
        <title>Gene expansion shapes genome architecture in the human pathogen Lichtheimia corymbifera: an evolutionary genomics analysis in the ancient terrestrial Mucorales (Mucoromycotina).</title>
        <authorList>
            <person name="Schwartze V.U."/>
            <person name="Winter S."/>
            <person name="Shelest E."/>
            <person name="Marcet-Houben M."/>
            <person name="Horn F."/>
            <person name="Wehner S."/>
            <person name="Hoffmann K."/>
            <person name="Riege K."/>
            <person name="Sammeth M."/>
            <person name="Nowrousian M."/>
            <person name="Valiante V."/>
            <person name="Linde J."/>
            <person name="Jacobsen I.D."/>
            <person name="Marz M."/>
            <person name="Brakhage A.A."/>
            <person name="Gabaldon T."/>
            <person name="Bocker S."/>
            <person name="Voigt K."/>
        </authorList>
    </citation>
    <scope>NUCLEOTIDE SEQUENCE [LARGE SCALE GENOMIC DNA]</scope>
    <source>
        <strain evidence="7">FSU 9682</strain>
    </source>
</reference>
<dbReference type="PANTHER" id="PTHR12050">
    <property type="entry name" value="LEPTIN RECEPTOR-RELATED"/>
    <property type="match status" value="1"/>
</dbReference>
<dbReference type="VEuPathDB" id="FungiDB:LCOR_04629.1"/>
<dbReference type="GO" id="GO:0032511">
    <property type="term" value="P:late endosome to vacuole transport via multivesicular body sorting pathway"/>
    <property type="evidence" value="ECO:0007669"/>
    <property type="project" value="EnsemblFungi"/>
</dbReference>
<evidence type="ECO:0000256" key="1">
    <source>
        <dbReference type="ARBA" id="ARBA00004141"/>
    </source>
</evidence>
<feature type="transmembrane region" description="Helical" evidence="6">
    <location>
        <begin position="44"/>
        <end position="68"/>
    </location>
</feature>